<reference evidence="4 5" key="1">
    <citation type="submission" date="2019-09" db="EMBL/GenBank/DDBJ databases">
        <title>Genome sequence of Adhaeribacter sp. M2.</title>
        <authorList>
            <person name="Srinivasan S."/>
        </authorList>
    </citation>
    <scope>NUCLEOTIDE SEQUENCE [LARGE SCALE GENOMIC DNA]</scope>
    <source>
        <strain evidence="4 5">M2</strain>
    </source>
</reference>
<keyword evidence="5" id="KW-1185">Reference proteome</keyword>
<dbReference type="InterPro" id="IPR011330">
    <property type="entry name" value="Glyco_hydro/deAcase_b/a-brl"/>
</dbReference>
<proteinExistence type="predicted"/>
<accession>A0A5N1IZY0</accession>
<evidence type="ECO:0000313" key="5">
    <source>
        <dbReference type="Proteomes" id="UP000326570"/>
    </source>
</evidence>
<dbReference type="GO" id="GO:0005576">
    <property type="term" value="C:extracellular region"/>
    <property type="evidence" value="ECO:0007669"/>
    <property type="project" value="UniProtKB-SubCell"/>
</dbReference>
<dbReference type="GO" id="GO:0005975">
    <property type="term" value="P:carbohydrate metabolic process"/>
    <property type="evidence" value="ECO:0007669"/>
    <property type="project" value="InterPro"/>
</dbReference>
<dbReference type="AlphaFoldDB" id="A0A5N1IZY0"/>
<dbReference type="Gene3D" id="3.20.20.370">
    <property type="entry name" value="Glycoside hydrolase/deacetylase"/>
    <property type="match status" value="1"/>
</dbReference>
<evidence type="ECO:0000256" key="2">
    <source>
        <dbReference type="ARBA" id="ARBA00022729"/>
    </source>
</evidence>
<dbReference type="Proteomes" id="UP000326570">
    <property type="component" value="Unassembled WGS sequence"/>
</dbReference>
<name>A0A5N1IZY0_9BACT</name>
<protein>
    <submittedName>
        <fullName evidence="4">Polysaccharide deacetylase family protein</fullName>
    </submittedName>
</protein>
<comment type="caution">
    <text evidence="4">The sequence shown here is derived from an EMBL/GenBank/DDBJ whole genome shotgun (WGS) entry which is preliminary data.</text>
</comment>
<comment type="subcellular location">
    <subcellularLocation>
        <location evidence="1">Secreted</location>
    </subcellularLocation>
</comment>
<dbReference type="InterPro" id="IPR051398">
    <property type="entry name" value="Polysacch_Deacetylase"/>
</dbReference>
<dbReference type="PANTHER" id="PTHR34216:SF3">
    <property type="entry name" value="POLY-BETA-1,6-N-ACETYL-D-GLUCOSAMINE N-DEACETYLASE"/>
    <property type="match status" value="1"/>
</dbReference>
<dbReference type="SUPFAM" id="SSF88713">
    <property type="entry name" value="Glycoside hydrolase/deacetylase"/>
    <property type="match status" value="1"/>
</dbReference>
<gene>
    <name evidence="4" type="ORF">F0P94_10410</name>
</gene>
<dbReference type="RefSeq" id="WP_150903819.1">
    <property type="nucleotide sequence ID" value="NZ_VTWT01000005.1"/>
</dbReference>
<evidence type="ECO:0000256" key="1">
    <source>
        <dbReference type="ARBA" id="ARBA00004613"/>
    </source>
</evidence>
<dbReference type="GO" id="GO:0016810">
    <property type="term" value="F:hydrolase activity, acting on carbon-nitrogen (but not peptide) bonds"/>
    <property type="evidence" value="ECO:0007669"/>
    <property type="project" value="InterPro"/>
</dbReference>
<evidence type="ECO:0000259" key="3">
    <source>
        <dbReference type="PROSITE" id="PS51677"/>
    </source>
</evidence>
<evidence type="ECO:0000313" key="4">
    <source>
        <dbReference type="EMBL" id="KAA9333652.1"/>
    </source>
</evidence>
<keyword evidence="2" id="KW-0732">Signal</keyword>
<dbReference type="PROSITE" id="PS51677">
    <property type="entry name" value="NODB"/>
    <property type="match status" value="1"/>
</dbReference>
<dbReference type="EMBL" id="VTWT01000005">
    <property type="protein sequence ID" value="KAA9333652.1"/>
    <property type="molecule type" value="Genomic_DNA"/>
</dbReference>
<feature type="domain" description="NodB homology" evidence="3">
    <location>
        <begin position="67"/>
        <end position="261"/>
    </location>
</feature>
<dbReference type="PANTHER" id="PTHR34216">
    <property type="match status" value="1"/>
</dbReference>
<sequence>MHNVLILNYHAIETGKPSVNTPEVQALTVTRETFEAQLALINKLRMPVVSLDQVVEAIYKGKRWHRHVLAITFDGGNETDYEVAYPLLKHYSFPAAFFITVQNQTSPESWAQYRKMAAAGFLLGSHTLSGSNLLKLPGPELHKELTESKRIIEAETGTEVKYLSVPEGCYNREVMFATEDAGYEAMFTSTVGVNRWNAHLYQLKRWTIHRKTTLKEFENMLHRNPRELQLRQMQSQVHDSGVKLMHRSPFQKIKHFFFGEK</sequence>
<dbReference type="CDD" id="cd10918">
    <property type="entry name" value="CE4_NodB_like_5s_6s"/>
    <property type="match status" value="1"/>
</dbReference>
<dbReference type="Pfam" id="PF01522">
    <property type="entry name" value="Polysacc_deac_1"/>
    <property type="match status" value="1"/>
</dbReference>
<organism evidence="4 5">
    <name type="scientific">Adhaeribacter soli</name>
    <dbReference type="NCBI Taxonomy" id="2607655"/>
    <lineage>
        <taxon>Bacteria</taxon>
        <taxon>Pseudomonadati</taxon>
        <taxon>Bacteroidota</taxon>
        <taxon>Cytophagia</taxon>
        <taxon>Cytophagales</taxon>
        <taxon>Hymenobacteraceae</taxon>
        <taxon>Adhaeribacter</taxon>
    </lineage>
</organism>
<dbReference type="InterPro" id="IPR002509">
    <property type="entry name" value="NODB_dom"/>
</dbReference>